<keyword evidence="1" id="KW-0812">Transmembrane</keyword>
<evidence type="ECO:0000256" key="1">
    <source>
        <dbReference type="SAM" id="Phobius"/>
    </source>
</evidence>
<dbReference type="Pfam" id="PF04246">
    <property type="entry name" value="RseC_MucC"/>
    <property type="match status" value="1"/>
</dbReference>
<dbReference type="InterPro" id="IPR007359">
    <property type="entry name" value="SigmaE_reg_RseC_MucC"/>
</dbReference>
<comment type="caution">
    <text evidence="2">The sequence shown here is derived from an EMBL/GenBank/DDBJ whole genome shotgun (WGS) entry which is preliminary data.</text>
</comment>
<feature type="transmembrane region" description="Helical" evidence="1">
    <location>
        <begin position="99"/>
        <end position="118"/>
    </location>
</feature>
<organism evidence="2">
    <name type="scientific">candidate division WOR-3 bacterium</name>
    <dbReference type="NCBI Taxonomy" id="2052148"/>
    <lineage>
        <taxon>Bacteria</taxon>
        <taxon>Bacteria division WOR-3</taxon>
    </lineage>
</organism>
<evidence type="ECO:0008006" key="3">
    <source>
        <dbReference type="Google" id="ProtNLM"/>
    </source>
</evidence>
<accession>A0A7V5XZK7</accession>
<gene>
    <name evidence="2" type="ORF">ENV79_02185</name>
</gene>
<name>A0A7V5XZK7_UNCW3</name>
<keyword evidence="1" id="KW-1133">Transmembrane helix</keyword>
<evidence type="ECO:0000313" key="2">
    <source>
        <dbReference type="EMBL" id="HHR48439.1"/>
    </source>
</evidence>
<protein>
    <recommendedName>
        <fullName evidence="3">Fis family transcriptional regulator</fullName>
    </recommendedName>
</protein>
<reference evidence="2" key="1">
    <citation type="journal article" date="2020" name="mSystems">
        <title>Genome- and Community-Level Interaction Insights into Carbon Utilization and Element Cycling Functions of Hydrothermarchaeota in Hydrothermal Sediment.</title>
        <authorList>
            <person name="Zhou Z."/>
            <person name="Liu Y."/>
            <person name="Xu W."/>
            <person name="Pan J."/>
            <person name="Luo Z.H."/>
            <person name="Li M."/>
        </authorList>
    </citation>
    <scope>NUCLEOTIDE SEQUENCE [LARGE SCALE GENOMIC DNA]</scope>
    <source>
        <strain evidence="2">SpSt-791</strain>
    </source>
</reference>
<proteinExistence type="predicted"/>
<dbReference type="EMBL" id="DTHS01000016">
    <property type="protein sequence ID" value="HHR48439.1"/>
    <property type="molecule type" value="Genomic_DNA"/>
</dbReference>
<feature type="transmembrane region" description="Helical" evidence="1">
    <location>
        <begin position="70"/>
        <end position="93"/>
    </location>
</feature>
<sequence>MECFYGYVKELKDKRAIVKVKINPQCSGCGEKGGCRLFAKKEERDLEVLNLINAQIGDLVAIDFPQKQGLIFLFLFGLPILGIFLGLFFGFFLFKKESYALFLTFLFLFLTLLILKILQKSLLKKEEYLPKIKEIIKEER</sequence>
<dbReference type="PANTHER" id="PTHR35867">
    <property type="entry name" value="PROTEIN RSEC"/>
    <property type="match status" value="1"/>
</dbReference>
<dbReference type="PANTHER" id="PTHR35867:SF1">
    <property type="entry name" value="PROTEIN RSEC"/>
    <property type="match status" value="1"/>
</dbReference>
<keyword evidence="1" id="KW-0472">Membrane</keyword>
<dbReference type="AlphaFoldDB" id="A0A7V5XZK7"/>